<protein>
    <recommendedName>
        <fullName evidence="4">Integral membrane protein</fullName>
    </recommendedName>
</protein>
<sequence length="212" mass="25272">MKLSFTTSYWLKYLCVLLTVISLAITITIHFTPLYYLQEFQQHLAQSVGLTRTQLFHNYHQLLAYLDLPWIKELRLPDFPSSSSGAKHFYEVKRLFLFNYAVLLVTFVPSLRILKQLYRQKMTWLFIRPIQWTVLVFAVLLFLMAIGFERFFIYFHQILFRNADWLFDPATDPIINVLPESFFMQCFLLFFGLLLLSLVTLYTIGKKQLKEK</sequence>
<dbReference type="RefSeq" id="WP_016251247.1">
    <property type="nucleotide sequence ID" value="NZ_LDDZ01000016.1"/>
</dbReference>
<reference evidence="3" key="1">
    <citation type="submission" date="2017-04" db="EMBL/GenBank/DDBJ databases">
        <title>Function of individual gut microbiota members based on whole genome sequencing of pure cultures obtained from chicken caecum.</title>
        <authorList>
            <person name="Medvecky M."/>
            <person name="Cejkova D."/>
            <person name="Polansky O."/>
            <person name="Karasova D."/>
            <person name="Kubasova T."/>
            <person name="Cizek A."/>
            <person name="Rychlik I."/>
        </authorList>
    </citation>
    <scope>NUCLEOTIDE SEQUENCE [LARGE SCALE GENOMIC DNA]</scope>
    <source>
        <strain evidence="3">An144</strain>
    </source>
</reference>
<feature type="transmembrane region" description="Helical" evidence="1">
    <location>
        <begin position="182"/>
        <end position="204"/>
    </location>
</feature>
<keyword evidence="1" id="KW-0472">Membrane</keyword>
<feature type="transmembrane region" description="Helical" evidence="1">
    <location>
        <begin position="9"/>
        <end position="31"/>
    </location>
</feature>
<evidence type="ECO:0008006" key="4">
    <source>
        <dbReference type="Google" id="ProtNLM"/>
    </source>
</evidence>
<keyword evidence="1" id="KW-0812">Transmembrane</keyword>
<evidence type="ECO:0000313" key="2">
    <source>
        <dbReference type="EMBL" id="OUQ10940.1"/>
    </source>
</evidence>
<dbReference type="AlphaFoldDB" id="A0A1Y4R0U6"/>
<keyword evidence="1" id="KW-1133">Transmembrane helix</keyword>
<name>A0A1Y4R0U6_9ENTE</name>
<dbReference type="Proteomes" id="UP000196074">
    <property type="component" value="Unassembled WGS sequence"/>
</dbReference>
<evidence type="ECO:0000313" key="3">
    <source>
        <dbReference type="Proteomes" id="UP000196074"/>
    </source>
</evidence>
<dbReference type="InterPro" id="IPR010178">
    <property type="entry name" value="Lit"/>
</dbReference>
<dbReference type="Pfam" id="PF07314">
    <property type="entry name" value="Lit"/>
    <property type="match status" value="1"/>
</dbReference>
<evidence type="ECO:0000256" key="1">
    <source>
        <dbReference type="SAM" id="Phobius"/>
    </source>
</evidence>
<proteinExistence type="predicted"/>
<gene>
    <name evidence="2" type="ORF">B5E88_04400</name>
</gene>
<dbReference type="GeneID" id="60872136"/>
<accession>A0A1Y4R0U6</accession>
<feature type="transmembrane region" description="Helical" evidence="1">
    <location>
        <begin position="134"/>
        <end position="155"/>
    </location>
</feature>
<organism evidence="2 3">
    <name type="scientific">Enterococcus cecorum</name>
    <dbReference type="NCBI Taxonomy" id="44008"/>
    <lineage>
        <taxon>Bacteria</taxon>
        <taxon>Bacillati</taxon>
        <taxon>Bacillota</taxon>
        <taxon>Bacilli</taxon>
        <taxon>Lactobacillales</taxon>
        <taxon>Enterococcaceae</taxon>
        <taxon>Enterococcus</taxon>
    </lineage>
</organism>
<comment type="caution">
    <text evidence="2">The sequence shown here is derived from an EMBL/GenBank/DDBJ whole genome shotgun (WGS) entry which is preliminary data.</text>
</comment>
<feature type="transmembrane region" description="Helical" evidence="1">
    <location>
        <begin position="95"/>
        <end position="114"/>
    </location>
</feature>
<dbReference type="NCBIfam" id="TIGR01906">
    <property type="entry name" value="integ_TIGR01906"/>
    <property type="match status" value="1"/>
</dbReference>
<dbReference type="EMBL" id="NFLC01000006">
    <property type="protein sequence ID" value="OUQ10940.1"/>
    <property type="molecule type" value="Genomic_DNA"/>
</dbReference>